<evidence type="ECO:0000313" key="1">
    <source>
        <dbReference type="EMBL" id="GAL77136.1"/>
    </source>
</evidence>
<keyword evidence="1" id="KW-0378">Hydrolase</keyword>
<dbReference type="EC" id="3.2.1.14" evidence="1"/>
<dbReference type="EMBL" id="BBNU01000001">
    <property type="protein sequence ID" value="GAL77136.1"/>
    <property type="molecule type" value="Genomic_DNA"/>
</dbReference>
<dbReference type="NCBIfam" id="TIGR02167">
    <property type="entry name" value="Liste_lipo_26"/>
    <property type="match status" value="1"/>
</dbReference>
<keyword evidence="1" id="KW-0326">Glycosidase</keyword>
<name>A0A090WJF9_9FLAO</name>
<dbReference type="InterPro" id="IPR011889">
    <property type="entry name" value="Liste_lipo_26"/>
</dbReference>
<dbReference type="GO" id="GO:0008843">
    <property type="term" value="F:endochitinase activity"/>
    <property type="evidence" value="ECO:0007669"/>
    <property type="project" value="UniProtKB-EC"/>
</dbReference>
<sequence>MRNTFYNCENMEYNATDVPDLSQVTNMYQMFYQAKLFNGDIDNWDVSNVTDMGDYVRRSIGF</sequence>
<proteinExistence type="predicted"/>
<dbReference type="Pfam" id="PF03382">
    <property type="entry name" value="DUF285"/>
    <property type="match status" value="1"/>
</dbReference>
<dbReference type="InterPro" id="IPR005046">
    <property type="entry name" value="DUF285"/>
</dbReference>
<protein>
    <submittedName>
        <fullName evidence="1">Chitinase</fullName>
        <ecNumber evidence="1">3.2.1.14</ecNumber>
    </submittedName>
</protein>
<gene>
    <name evidence="1" type="ORF">JCM19274_4849</name>
</gene>
<evidence type="ECO:0000313" key="2">
    <source>
        <dbReference type="Proteomes" id="UP000029643"/>
    </source>
</evidence>
<dbReference type="Proteomes" id="UP000029643">
    <property type="component" value="Unassembled WGS sequence"/>
</dbReference>
<comment type="caution">
    <text evidence="1">The sequence shown here is derived from an EMBL/GenBank/DDBJ whole genome shotgun (WGS) entry which is preliminary data.</text>
</comment>
<reference evidence="1 2" key="1">
    <citation type="journal article" date="2014" name="Genome Announc.">
        <title>Draft Genome Sequences of Marine Flavobacterium Algibacter lectus Strains SS8 and NR4.</title>
        <authorList>
            <person name="Takatani N."/>
            <person name="Nakanishi M."/>
            <person name="Meirelles P."/>
            <person name="Mino S."/>
            <person name="Suda W."/>
            <person name="Oshima K."/>
            <person name="Hattori M."/>
            <person name="Ohkuma M."/>
            <person name="Hosokawa M."/>
            <person name="Miyashita K."/>
            <person name="Thompson F.L."/>
            <person name="Niwa A."/>
            <person name="Sawabe T."/>
            <person name="Sawabe T."/>
        </authorList>
    </citation>
    <scope>NUCLEOTIDE SEQUENCE [LARGE SCALE GENOMIC DNA]</scope>
    <source>
        <strain evidence="2">JCM19274</strain>
    </source>
</reference>
<dbReference type="AlphaFoldDB" id="A0A090WJF9"/>
<accession>A0A090WJF9</accession>
<organism evidence="1 2">
    <name type="scientific">Algibacter lectus</name>
    <dbReference type="NCBI Taxonomy" id="221126"/>
    <lineage>
        <taxon>Bacteria</taxon>
        <taxon>Pseudomonadati</taxon>
        <taxon>Bacteroidota</taxon>
        <taxon>Flavobacteriia</taxon>
        <taxon>Flavobacteriales</taxon>
        <taxon>Flavobacteriaceae</taxon>
        <taxon>Algibacter</taxon>
    </lineage>
</organism>